<dbReference type="STRING" id="658196.A0A397S1Z3"/>
<evidence type="ECO:0000313" key="11">
    <source>
        <dbReference type="EMBL" id="RIA78816.1"/>
    </source>
</evidence>
<dbReference type="InterPro" id="IPR014729">
    <property type="entry name" value="Rossmann-like_a/b/a_fold"/>
</dbReference>
<organism evidence="11 12">
    <name type="scientific">Glomus cerebriforme</name>
    <dbReference type="NCBI Taxonomy" id="658196"/>
    <lineage>
        <taxon>Eukaryota</taxon>
        <taxon>Fungi</taxon>
        <taxon>Fungi incertae sedis</taxon>
        <taxon>Mucoromycota</taxon>
        <taxon>Glomeromycotina</taxon>
        <taxon>Glomeromycetes</taxon>
        <taxon>Glomerales</taxon>
        <taxon>Glomeraceae</taxon>
        <taxon>Glomus</taxon>
    </lineage>
</organism>
<evidence type="ECO:0000256" key="7">
    <source>
        <dbReference type="ARBA" id="ARBA00023146"/>
    </source>
</evidence>
<gene>
    <name evidence="11" type="ORF">C1645_679986</name>
</gene>
<keyword evidence="6" id="KW-0648">Protein biosynthesis</keyword>
<comment type="similarity">
    <text evidence="1">Belongs to the class-I aminoacyl-tRNA synthetase family.</text>
</comment>
<feature type="non-terminal residue" evidence="11">
    <location>
        <position position="1"/>
    </location>
</feature>
<feature type="domain" description="Aminoacyl-tRNA synthetase class Ia" evidence="10">
    <location>
        <begin position="43"/>
        <end position="89"/>
    </location>
</feature>
<evidence type="ECO:0000256" key="2">
    <source>
        <dbReference type="ARBA" id="ARBA00013164"/>
    </source>
</evidence>
<dbReference type="EC" id="6.1.1.4" evidence="2"/>
<evidence type="ECO:0000256" key="6">
    <source>
        <dbReference type="ARBA" id="ARBA00022917"/>
    </source>
</evidence>
<dbReference type="PANTHER" id="PTHR45794:SF1">
    <property type="entry name" value="LEUCINE--TRNA LIGASE, CYTOPLASMIC"/>
    <property type="match status" value="1"/>
</dbReference>
<evidence type="ECO:0000256" key="5">
    <source>
        <dbReference type="ARBA" id="ARBA00022840"/>
    </source>
</evidence>
<proteinExistence type="inferred from homology"/>
<dbReference type="GO" id="GO:0006429">
    <property type="term" value="P:leucyl-tRNA aminoacylation"/>
    <property type="evidence" value="ECO:0007669"/>
    <property type="project" value="InterPro"/>
</dbReference>
<sequence>KKTVKRDALKSIEKKIQQIWEKDHVFEVDAPTFDEIKILDEHTLHEKYPKYMATIPYPYMNGRLHLGHFFTMTKVEFAVGYERMKGKRTL</sequence>
<evidence type="ECO:0000313" key="12">
    <source>
        <dbReference type="Proteomes" id="UP000265703"/>
    </source>
</evidence>
<dbReference type="PANTHER" id="PTHR45794">
    <property type="entry name" value="LEUCYL-TRNA SYNTHETASE"/>
    <property type="match status" value="1"/>
</dbReference>
<evidence type="ECO:0000256" key="1">
    <source>
        <dbReference type="ARBA" id="ARBA00005594"/>
    </source>
</evidence>
<accession>A0A397S1Z3</accession>
<evidence type="ECO:0000256" key="3">
    <source>
        <dbReference type="ARBA" id="ARBA00022598"/>
    </source>
</evidence>
<comment type="catalytic activity">
    <reaction evidence="9">
        <text>tRNA(Leu) + L-leucine + ATP = L-leucyl-tRNA(Leu) + AMP + diphosphate</text>
        <dbReference type="Rhea" id="RHEA:11688"/>
        <dbReference type="Rhea" id="RHEA-COMP:9613"/>
        <dbReference type="Rhea" id="RHEA-COMP:9622"/>
        <dbReference type="ChEBI" id="CHEBI:30616"/>
        <dbReference type="ChEBI" id="CHEBI:33019"/>
        <dbReference type="ChEBI" id="CHEBI:57427"/>
        <dbReference type="ChEBI" id="CHEBI:78442"/>
        <dbReference type="ChEBI" id="CHEBI:78494"/>
        <dbReference type="ChEBI" id="CHEBI:456215"/>
        <dbReference type="EC" id="6.1.1.4"/>
    </reaction>
</comment>
<evidence type="ECO:0000256" key="4">
    <source>
        <dbReference type="ARBA" id="ARBA00022741"/>
    </source>
</evidence>
<dbReference type="GO" id="GO:0005524">
    <property type="term" value="F:ATP binding"/>
    <property type="evidence" value="ECO:0007669"/>
    <property type="project" value="UniProtKB-KW"/>
</dbReference>
<protein>
    <recommendedName>
        <fullName evidence="2">leucine--tRNA ligase</fullName>
        <ecNumber evidence="2">6.1.1.4</ecNumber>
    </recommendedName>
    <alternativeName>
        <fullName evidence="8">Leucyl-tRNA synthetase</fullName>
    </alternativeName>
</protein>
<keyword evidence="7" id="KW-0030">Aminoacyl-tRNA synthetase</keyword>
<name>A0A397S1Z3_9GLOM</name>
<comment type="caution">
    <text evidence="11">The sequence shown here is derived from an EMBL/GenBank/DDBJ whole genome shotgun (WGS) entry which is preliminary data.</text>
</comment>
<dbReference type="Pfam" id="PF00133">
    <property type="entry name" value="tRNA-synt_1"/>
    <property type="match status" value="1"/>
</dbReference>
<keyword evidence="5" id="KW-0067">ATP-binding</keyword>
<dbReference type="InterPro" id="IPR002300">
    <property type="entry name" value="aa-tRNA-synth_Ia"/>
</dbReference>
<dbReference type="AlphaFoldDB" id="A0A397S1Z3"/>
<evidence type="ECO:0000256" key="9">
    <source>
        <dbReference type="ARBA" id="ARBA00047469"/>
    </source>
</evidence>
<dbReference type="EMBL" id="QKYT01002013">
    <property type="protein sequence ID" value="RIA78816.1"/>
    <property type="molecule type" value="Genomic_DNA"/>
</dbReference>
<dbReference type="InterPro" id="IPR004493">
    <property type="entry name" value="Leu-tRNA-synth_Ia_arc/euk"/>
</dbReference>
<dbReference type="OrthoDB" id="2421002at2759"/>
<dbReference type="GO" id="GO:0004823">
    <property type="term" value="F:leucine-tRNA ligase activity"/>
    <property type="evidence" value="ECO:0007669"/>
    <property type="project" value="UniProtKB-EC"/>
</dbReference>
<evidence type="ECO:0000259" key="10">
    <source>
        <dbReference type="Pfam" id="PF00133"/>
    </source>
</evidence>
<dbReference type="Gene3D" id="3.40.50.620">
    <property type="entry name" value="HUPs"/>
    <property type="match status" value="1"/>
</dbReference>
<keyword evidence="12" id="KW-1185">Reference proteome</keyword>
<dbReference type="Proteomes" id="UP000265703">
    <property type="component" value="Unassembled WGS sequence"/>
</dbReference>
<keyword evidence="3" id="KW-0436">Ligase</keyword>
<reference evidence="11 12" key="1">
    <citation type="submission" date="2018-06" db="EMBL/GenBank/DDBJ databases">
        <title>Comparative genomics reveals the genomic features of Rhizophagus irregularis, R. cerebriforme, R. diaphanum and Gigaspora rosea, and their symbiotic lifestyle signature.</title>
        <authorList>
            <person name="Morin E."/>
            <person name="San Clemente H."/>
            <person name="Chen E.C.H."/>
            <person name="De La Providencia I."/>
            <person name="Hainaut M."/>
            <person name="Kuo A."/>
            <person name="Kohler A."/>
            <person name="Murat C."/>
            <person name="Tang N."/>
            <person name="Roy S."/>
            <person name="Loubradou J."/>
            <person name="Henrissat B."/>
            <person name="Grigoriev I.V."/>
            <person name="Corradi N."/>
            <person name="Roux C."/>
            <person name="Martin F.M."/>
        </authorList>
    </citation>
    <scope>NUCLEOTIDE SEQUENCE [LARGE SCALE GENOMIC DNA]</scope>
    <source>
        <strain evidence="11 12">DAOM 227022</strain>
    </source>
</reference>
<feature type="non-terminal residue" evidence="11">
    <location>
        <position position="90"/>
    </location>
</feature>
<evidence type="ECO:0000256" key="8">
    <source>
        <dbReference type="ARBA" id="ARBA00030520"/>
    </source>
</evidence>
<keyword evidence="4" id="KW-0547">Nucleotide-binding</keyword>
<dbReference type="SUPFAM" id="SSF52374">
    <property type="entry name" value="Nucleotidylyl transferase"/>
    <property type="match status" value="1"/>
</dbReference>